<reference evidence="1" key="1">
    <citation type="submission" date="2018-05" db="EMBL/GenBank/DDBJ databases">
        <authorList>
            <person name="Lanie J.A."/>
            <person name="Ng W.-L."/>
            <person name="Kazmierczak K.M."/>
            <person name="Andrzejewski T.M."/>
            <person name="Davidsen T.M."/>
            <person name="Wayne K.J."/>
            <person name="Tettelin H."/>
            <person name="Glass J.I."/>
            <person name="Rusch D."/>
            <person name="Podicherti R."/>
            <person name="Tsui H.-C.T."/>
            <person name="Winkler M.E."/>
        </authorList>
    </citation>
    <scope>NUCLEOTIDE SEQUENCE</scope>
</reference>
<organism evidence="1">
    <name type="scientific">marine metagenome</name>
    <dbReference type="NCBI Taxonomy" id="408172"/>
    <lineage>
        <taxon>unclassified sequences</taxon>
        <taxon>metagenomes</taxon>
        <taxon>ecological metagenomes</taxon>
    </lineage>
</organism>
<name>A0A382VGJ2_9ZZZZ</name>
<proteinExistence type="predicted"/>
<dbReference type="EMBL" id="UINC01151798">
    <property type="protein sequence ID" value="SVD45613.1"/>
    <property type="molecule type" value="Genomic_DNA"/>
</dbReference>
<protein>
    <submittedName>
        <fullName evidence="1">Uncharacterized protein</fullName>
    </submittedName>
</protein>
<dbReference type="AlphaFoldDB" id="A0A382VGJ2"/>
<sequence length="58" mass="6470">MGSPCVGILLNYRLNPLQRQGFALDTDHTKIYHGLPRKISIQALFNNQALDFGSGNRV</sequence>
<accession>A0A382VGJ2</accession>
<evidence type="ECO:0000313" key="1">
    <source>
        <dbReference type="EMBL" id="SVD45613.1"/>
    </source>
</evidence>
<gene>
    <name evidence="1" type="ORF">METZ01_LOCUS398467</name>
</gene>